<proteinExistence type="predicted"/>
<gene>
    <name evidence="1" type="ORF">niasHT_029165</name>
</gene>
<dbReference type="EMBL" id="JBICBT010000878">
    <property type="protein sequence ID" value="KAL3095662.1"/>
    <property type="molecule type" value="Genomic_DNA"/>
</dbReference>
<sequence>MSAPSDLSQPSKVWRHWSHHCYIVVHHLRPHQPKRLQRREEEPCLSCGHRRLPHEGMAAIAQQSATISSHPSLP</sequence>
<dbReference type="Proteomes" id="UP001620626">
    <property type="component" value="Unassembled WGS sequence"/>
</dbReference>
<name>A0ABD2JYE1_9BILA</name>
<protein>
    <submittedName>
        <fullName evidence="1">Uncharacterized protein</fullName>
    </submittedName>
</protein>
<reference evidence="1 2" key="1">
    <citation type="submission" date="2024-10" db="EMBL/GenBank/DDBJ databases">
        <authorList>
            <person name="Kim D."/>
        </authorList>
    </citation>
    <scope>NUCLEOTIDE SEQUENCE [LARGE SCALE GENOMIC DNA]</scope>
    <source>
        <strain evidence="1">BH-2024</strain>
    </source>
</reference>
<accession>A0ABD2JYE1</accession>
<evidence type="ECO:0000313" key="2">
    <source>
        <dbReference type="Proteomes" id="UP001620626"/>
    </source>
</evidence>
<evidence type="ECO:0000313" key="1">
    <source>
        <dbReference type="EMBL" id="KAL3095662.1"/>
    </source>
</evidence>
<keyword evidence="2" id="KW-1185">Reference proteome</keyword>
<dbReference type="AlphaFoldDB" id="A0ABD2JYE1"/>
<organism evidence="1 2">
    <name type="scientific">Heterodera trifolii</name>
    <dbReference type="NCBI Taxonomy" id="157864"/>
    <lineage>
        <taxon>Eukaryota</taxon>
        <taxon>Metazoa</taxon>
        <taxon>Ecdysozoa</taxon>
        <taxon>Nematoda</taxon>
        <taxon>Chromadorea</taxon>
        <taxon>Rhabditida</taxon>
        <taxon>Tylenchina</taxon>
        <taxon>Tylenchomorpha</taxon>
        <taxon>Tylenchoidea</taxon>
        <taxon>Heteroderidae</taxon>
        <taxon>Heteroderinae</taxon>
        <taxon>Heterodera</taxon>
    </lineage>
</organism>
<comment type="caution">
    <text evidence="1">The sequence shown here is derived from an EMBL/GenBank/DDBJ whole genome shotgun (WGS) entry which is preliminary data.</text>
</comment>